<comment type="subcellular location">
    <subcellularLocation>
        <location evidence="1">Nucleus</location>
    </subcellularLocation>
</comment>
<keyword evidence="4" id="KW-0255">Endonuclease</keyword>
<dbReference type="PANTHER" id="PTHR23240:SF8">
    <property type="entry name" value="PROTEIN ARTEMIS"/>
    <property type="match status" value="1"/>
</dbReference>
<dbReference type="GO" id="GO:0006303">
    <property type="term" value="P:double-strand break repair via nonhomologous end joining"/>
    <property type="evidence" value="ECO:0007669"/>
    <property type="project" value="TreeGrafter"/>
</dbReference>
<evidence type="ECO:0000256" key="1">
    <source>
        <dbReference type="ARBA" id="ARBA00004123"/>
    </source>
</evidence>
<dbReference type="SUPFAM" id="SSF56281">
    <property type="entry name" value="Metallo-hydrolase/oxidoreductase"/>
    <property type="match status" value="1"/>
</dbReference>
<dbReference type="PANTHER" id="PTHR23240">
    <property type="entry name" value="DNA CROSS-LINK REPAIR PROTEIN PSO2/SNM1-RELATED"/>
    <property type="match status" value="1"/>
</dbReference>
<comment type="caution">
    <text evidence="14">The sequence shown here is derived from an EMBL/GenBank/DDBJ whole genome shotgun (WGS) entry which is preliminary data.</text>
</comment>
<keyword evidence="6" id="KW-0378">Hydrolase</keyword>
<evidence type="ECO:0000256" key="12">
    <source>
        <dbReference type="ARBA" id="ARBA00042677"/>
    </source>
</evidence>
<dbReference type="GO" id="GO:0005634">
    <property type="term" value="C:nucleus"/>
    <property type="evidence" value="ECO:0007669"/>
    <property type="project" value="UniProtKB-SubCell"/>
</dbReference>
<keyword evidence="8" id="KW-0233">DNA recombination</keyword>
<evidence type="ECO:0000313" key="15">
    <source>
        <dbReference type="Proteomes" id="UP001443914"/>
    </source>
</evidence>
<evidence type="ECO:0000256" key="2">
    <source>
        <dbReference type="ARBA" id="ARBA00010304"/>
    </source>
</evidence>
<evidence type="ECO:0000313" key="14">
    <source>
        <dbReference type="EMBL" id="KAK9689674.1"/>
    </source>
</evidence>
<evidence type="ECO:0000259" key="13">
    <source>
        <dbReference type="Pfam" id="PF07522"/>
    </source>
</evidence>
<dbReference type="GO" id="GO:0003684">
    <property type="term" value="F:damaged DNA binding"/>
    <property type="evidence" value="ECO:0007669"/>
    <property type="project" value="TreeGrafter"/>
</dbReference>
<keyword evidence="9" id="KW-0234">DNA repair</keyword>
<dbReference type="GO" id="GO:0004519">
    <property type="term" value="F:endonuclease activity"/>
    <property type="evidence" value="ECO:0007669"/>
    <property type="project" value="UniProtKB-KW"/>
</dbReference>
<dbReference type="GO" id="GO:0035312">
    <property type="term" value="F:5'-3' DNA exonuclease activity"/>
    <property type="evidence" value="ECO:0007669"/>
    <property type="project" value="TreeGrafter"/>
</dbReference>
<organism evidence="14 15">
    <name type="scientific">Saponaria officinalis</name>
    <name type="common">Common soapwort</name>
    <name type="synonym">Lychnis saponaria</name>
    <dbReference type="NCBI Taxonomy" id="3572"/>
    <lineage>
        <taxon>Eukaryota</taxon>
        <taxon>Viridiplantae</taxon>
        <taxon>Streptophyta</taxon>
        <taxon>Embryophyta</taxon>
        <taxon>Tracheophyta</taxon>
        <taxon>Spermatophyta</taxon>
        <taxon>Magnoliopsida</taxon>
        <taxon>eudicotyledons</taxon>
        <taxon>Gunneridae</taxon>
        <taxon>Pentapetalae</taxon>
        <taxon>Caryophyllales</taxon>
        <taxon>Caryophyllaceae</taxon>
        <taxon>Caryophylleae</taxon>
        <taxon>Saponaria</taxon>
    </lineage>
</organism>
<evidence type="ECO:0000256" key="8">
    <source>
        <dbReference type="ARBA" id="ARBA00023172"/>
    </source>
</evidence>
<dbReference type="GO" id="GO:0006310">
    <property type="term" value="P:DNA recombination"/>
    <property type="evidence" value="ECO:0007669"/>
    <property type="project" value="UniProtKB-KW"/>
</dbReference>
<keyword evidence="10" id="KW-0539">Nucleus</keyword>
<evidence type="ECO:0000256" key="9">
    <source>
        <dbReference type="ARBA" id="ARBA00023204"/>
    </source>
</evidence>
<keyword evidence="15" id="KW-1185">Reference proteome</keyword>
<keyword evidence="7" id="KW-0269">Exonuclease</keyword>
<name>A0AAW1II43_SAPOF</name>
<dbReference type="Gene3D" id="3.40.50.12650">
    <property type="match status" value="1"/>
</dbReference>
<dbReference type="InterPro" id="IPR036866">
    <property type="entry name" value="RibonucZ/Hydroxyglut_hydro"/>
</dbReference>
<evidence type="ECO:0000256" key="11">
    <source>
        <dbReference type="ARBA" id="ARBA00039759"/>
    </source>
</evidence>
<comment type="similarity">
    <text evidence="2">Belongs to the DNA repair metallo-beta-lactamase (DRMBL) family.</text>
</comment>
<gene>
    <name evidence="14" type="ORF">RND81_09G074500</name>
</gene>
<dbReference type="Pfam" id="PF07522">
    <property type="entry name" value="DRMBL"/>
    <property type="match status" value="1"/>
</dbReference>
<dbReference type="AlphaFoldDB" id="A0AAW1II43"/>
<accession>A0AAW1II43</accession>
<keyword evidence="3" id="KW-0540">Nuclease</keyword>
<protein>
    <recommendedName>
        <fullName evidence="11">Protein artemis</fullName>
    </recommendedName>
    <alternativeName>
        <fullName evidence="12">DNA cross-link repair 1C protein</fullName>
    </alternativeName>
</protein>
<evidence type="ECO:0000256" key="7">
    <source>
        <dbReference type="ARBA" id="ARBA00022839"/>
    </source>
</evidence>
<evidence type="ECO:0000256" key="3">
    <source>
        <dbReference type="ARBA" id="ARBA00022722"/>
    </source>
</evidence>
<keyword evidence="5" id="KW-0227">DNA damage</keyword>
<evidence type="ECO:0000256" key="5">
    <source>
        <dbReference type="ARBA" id="ARBA00022763"/>
    </source>
</evidence>
<dbReference type="EMBL" id="JBDFQZ010000009">
    <property type="protein sequence ID" value="KAK9689674.1"/>
    <property type="molecule type" value="Genomic_DNA"/>
</dbReference>
<dbReference type="Proteomes" id="UP001443914">
    <property type="component" value="Unassembled WGS sequence"/>
</dbReference>
<dbReference type="Gene3D" id="3.60.15.10">
    <property type="entry name" value="Ribonuclease Z/Hydroxyacylglutathione hydrolase-like"/>
    <property type="match status" value="1"/>
</dbReference>
<sequence length="434" mass="49215">MEGGMISVDRWSKGSQAYFLTHLHSDHTRGLSSTWCNGPLFCSRTTAKLFPLKFFDFDFSLLRVVDIGSWHRLSLSSPSTAAPAIVEVFPIDALHCPGAVMFLFRGDFGHVLYTGDFRWEITGEKSEKARNMLLNALNGEDVDVLYLDNTYCNPAYCFPTRDVAAQQVIEIIQSHPGHDIIIGVDSLGKEDLLLCIADYLKIKIWVWPERLQTMHLLGFPDVFTTRTCQTRVRAVPRYSFSIDTLEGLNTTKPTIGIMPSGLPWLVKPFGGEKVPGASLSVASTSRGKHPRDGTRVDLNMRSVERVHQYMYSVPYSDHSCFPEIKDFYQILQPSHVKGIVSVSPWYVDPVYYLGHLLRSNLTTQMNYMNLEIPEQIELKLKMKSKDFKGAGRKQRSSDKCTSGVQFRRVKVQRRTPRGVRITECDDSQFQLDKG</sequence>
<dbReference type="InterPro" id="IPR011084">
    <property type="entry name" value="DRMBL"/>
</dbReference>
<evidence type="ECO:0000256" key="10">
    <source>
        <dbReference type="ARBA" id="ARBA00023242"/>
    </source>
</evidence>
<reference evidence="14" key="1">
    <citation type="submission" date="2024-03" db="EMBL/GenBank/DDBJ databases">
        <title>WGS assembly of Saponaria officinalis var. Norfolk2.</title>
        <authorList>
            <person name="Jenkins J."/>
            <person name="Shu S."/>
            <person name="Grimwood J."/>
            <person name="Barry K."/>
            <person name="Goodstein D."/>
            <person name="Schmutz J."/>
            <person name="Leebens-Mack J."/>
            <person name="Osbourn A."/>
        </authorList>
    </citation>
    <scope>NUCLEOTIDE SEQUENCE [LARGE SCALE GENOMIC DNA]</scope>
    <source>
        <strain evidence="14">JIC</strain>
    </source>
</reference>
<evidence type="ECO:0000256" key="6">
    <source>
        <dbReference type="ARBA" id="ARBA00022801"/>
    </source>
</evidence>
<proteinExistence type="inferred from homology"/>
<evidence type="ECO:0000256" key="4">
    <source>
        <dbReference type="ARBA" id="ARBA00022759"/>
    </source>
</evidence>
<feature type="domain" description="DNA repair metallo-beta-lactamase" evidence="13">
    <location>
        <begin position="222"/>
        <end position="341"/>
    </location>
</feature>
<dbReference type="GO" id="GO:0036297">
    <property type="term" value="P:interstrand cross-link repair"/>
    <property type="evidence" value="ECO:0007669"/>
    <property type="project" value="TreeGrafter"/>
</dbReference>